<feature type="transmembrane region" description="Helical" evidence="1">
    <location>
        <begin position="12"/>
        <end position="37"/>
    </location>
</feature>
<reference evidence="2" key="2">
    <citation type="journal article" date="2015" name="Fish Shellfish Immunol.">
        <title>Early steps in the European eel (Anguilla anguilla)-Vibrio vulnificus interaction in the gills: Role of the RtxA13 toxin.</title>
        <authorList>
            <person name="Callol A."/>
            <person name="Pajuelo D."/>
            <person name="Ebbesson L."/>
            <person name="Teles M."/>
            <person name="MacKenzie S."/>
            <person name="Amaro C."/>
        </authorList>
    </citation>
    <scope>NUCLEOTIDE SEQUENCE</scope>
</reference>
<keyword evidence="1" id="KW-1133">Transmembrane helix</keyword>
<reference evidence="2" key="1">
    <citation type="submission" date="2014-11" db="EMBL/GenBank/DDBJ databases">
        <authorList>
            <person name="Amaro Gonzalez C."/>
        </authorList>
    </citation>
    <scope>NUCLEOTIDE SEQUENCE</scope>
</reference>
<evidence type="ECO:0000256" key="1">
    <source>
        <dbReference type="SAM" id="Phobius"/>
    </source>
</evidence>
<sequence length="59" mass="6661">MQTHGSVFFNSFFLGGRFILIESRSSLCIMLILLSAVGDMLTLCRCRPGHSQCFMMQLD</sequence>
<accession>A0A0E9RZ89</accession>
<keyword evidence="1" id="KW-0472">Membrane</keyword>
<protein>
    <submittedName>
        <fullName evidence="2">Uncharacterized protein</fullName>
    </submittedName>
</protein>
<proteinExistence type="predicted"/>
<evidence type="ECO:0000313" key="2">
    <source>
        <dbReference type="EMBL" id="JAH34217.1"/>
    </source>
</evidence>
<keyword evidence="1" id="KW-0812">Transmembrane</keyword>
<organism evidence="2">
    <name type="scientific">Anguilla anguilla</name>
    <name type="common">European freshwater eel</name>
    <name type="synonym">Muraena anguilla</name>
    <dbReference type="NCBI Taxonomy" id="7936"/>
    <lineage>
        <taxon>Eukaryota</taxon>
        <taxon>Metazoa</taxon>
        <taxon>Chordata</taxon>
        <taxon>Craniata</taxon>
        <taxon>Vertebrata</taxon>
        <taxon>Euteleostomi</taxon>
        <taxon>Actinopterygii</taxon>
        <taxon>Neopterygii</taxon>
        <taxon>Teleostei</taxon>
        <taxon>Anguilliformes</taxon>
        <taxon>Anguillidae</taxon>
        <taxon>Anguilla</taxon>
    </lineage>
</organism>
<name>A0A0E9RZ89_ANGAN</name>
<dbReference type="EMBL" id="GBXM01074360">
    <property type="protein sequence ID" value="JAH34217.1"/>
    <property type="molecule type" value="Transcribed_RNA"/>
</dbReference>
<dbReference type="AlphaFoldDB" id="A0A0E9RZ89"/>